<protein>
    <submittedName>
        <fullName evidence="2">Uncharacterized protein</fullName>
    </submittedName>
</protein>
<evidence type="ECO:0000256" key="1">
    <source>
        <dbReference type="SAM" id="Phobius"/>
    </source>
</evidence>
<keyword evidence="1" id="KW-0812">Transmembrane</keyword>
<reference evidence="2 3" key="1">
    <citation type="submission" date="2018-10" db="EMBL/GenBank/DDBJ databases">
        <title>Robbsia sp. DHC34, isolated from soil.</title>
        <authorList>
            <person name="Gao Z.-H."/>
            <person name="Qiu L.-H."/>
        </authorList>
    </citation>
    <scope>NUCLEOTIDE SEQUENCE [LARGE SCALE GENOMIC DNA]</scope>
    <source>
        <strain evidence="2 3">DHC34</strain>
    </source>
</reference>
<name>A0A494Y4E4_9BURK</name>
<dbReference type="Proteomes" id="UP000270342">
    <property type="component" value="Unassembled WGS sequence"/>
</dbReference>
<evidence type="ECO:0000313" key="2">
    <source>
        <dbReference type="EMBL" id="RKP56353.1"/>
    </source>
</evidence>
<keyword evidence="3" id="KW-1185">Reference proteome</keyword>
<sequence>MPTTDELHAADQVHALAIAEIKAAIRAHDESIERHDQHIAKLDETVATLREAYGRVATKDDILELRTHIGEKFDKQLTDAQNAVPGKYAAIFTGGAVVIAVIELFLRVHG</sequence>
<keyword evidence="1" id="KW-0472">Membrane</keyword>
<evidence type="ECO:0000313" key="3">
    <source>
        <dbReference type="Proteomes" id="UP000270342"/>
    </source>
</evidence>
<accession>A0A494Y4E4</accession>
<dbReference type="EMBL" id="RBZU01000003">
    <property type="protein sequence ID" value="RKP56353.1"/>
    <property type="molecule type" value="Genomic_DNA"/>
</dbReference>
<organism evidence="2 3">
    <name type="scientific">Pararobbsia silviterrae</name>
    <dbReference type="NCBI Taxonomy" id="1792498"/>
    <lineage>
        <taxon>Bacteria</taxon>
        <taxon>Pseudomonadati</taxon>
        <taxon>Pseudomonadota</taxon>
        <taxon>Betaproteobacteria</taxon>
        <taxon>Burkholderiales</taxon>
        <taxon>Burkholderiaceae</taxon>
        <taxon>Pararobbsia</taxon>
    </lineage>
</organism>
<gene>
    <name evidence="2" type="ORF">D7S86_08110</name>
</gene>
<keyword evidence="1" id="KW-1133">Transmembrane helix</keyword>
<comment type="caution">
    <text evidence="2">The sequence shown here is derived from an EMBL/GenBank/DDBJ whole genome shotgun (WGS) entry which is preliminary data.</text>
</comment>
<dbReference type="AlphaFoldDB" id="A0A494Y4E4"/>
<proteinExistence type="predicted"/>
<dbReference type="RefSeq" id="WP_121085301.1">
    <property type="nucleotide sequence ID" value="NZ_RBZU01000003.1"/>
</dbReference>
<feature type="transmembrane region" description="Helical" evidence="1">
    <location>
        <begin position="88"/>
        <end position="106"/>
    </location>
</feature>